<feature type="transmembrane region" description="Helical" evidence="1">
    <location>
        <begin position="304"/>
        <end position="326"/>
    </location>
</feature>
<dbReference type="FunFam" id="1.20.810.10:FF:000012">
    <property type="entry name" value="Cytochrome b/b6 domain protein"/>
    <property type="match status" value="1"/>
</dbReference>
<keyword evidence="1" id="KW-0812">Transmembrane</keyword>
<feature type="transmembrane region" description="Helical" evidence="1">
    <location>
        <begin position="338"/>
        <end position="359"/>
    </location>
</feature>
<dbReference type="InterPro" id="IPR027387">
    <property type="entry name" value="Cytb/b6-like_sf"/>
</dbReference>
<feature type="transmembrane region" description="Helical" evidence="1">
    <location>
        <begin position="480"/>
        <end position="499"/>
    </location>
</feature>
<feature type="transmembrane region" description="Helical" evidence="1">
    <location>
        <begin position="371"/>
        <end position="388"/>
    </location>
</feature>
<evidence type="ECO:0000256" key="1">
    <source>
        <dbReference type="SAM" id="Phobius"/>
    </source>
</evidence>
<dbReference type="GO" id="GO:0022904">
    <property type="term" value="P:respiratory electron transport chain"/>
    <property type="evidence" value="ECO:0007669"/>
    <property type="project" value="InterPro"/>
</dbReference>
<feature type="transmembrane region" description="Helical" evidence="1">
    <location>
        <begin position="428"/>
        <end position="446"/>
    </location>
</feature>
<dbReference type="EMBL" id="JFZT01000057">
    <property type="protein sequence ID" value="EZQ02038.1"/>
    <property type="molecule type" value="Genomic_DNA"/>
</dbReference>
<keyword evidence="1" id="KW-0472">Membrane</keyword>
<protein>
    <submittedName>
        <fullName evidence="3">Cytochrome B6</fullName>
    </submittedName>
</protein>
<comment type="caution">
    <text evidence="3">The sequence shown here is derived from an EMBL/GenBank/DDBJ whole genome shotgun (WGS) entry which is preliminary data.</text>
</comment>
<dbReference type="RefSeq" id="WP_048100508.1">
    <property type="nucleotide sequence ID" value="NZ_JFZT01000057.1"/>
</dbReference>
<accession>A0A031LMB1</accession>
<feature type="transmembrane region" description="Helical" evidence="1">
    <location>
        <begin position="175"/>
        <end position="196"/>
    </location>
</feature>
<dbReference type="InterPro" id="IPR036150">
    <property type="entry name" value="Cyt_b/b6_C_sf"/>
</dbReference>
<gene>
    <name evidence="3" type="ORF">CM19_11240</name>
</gene>
<feature type="transmembrane region" description="Helical" evidence="1">
    <location>
        <begin position="32"/>
        <end position="56"/>
    </location>
</feature>
<keyword evidence="1" id="KW-1133">Transmembrane helix</keyword>
<dbReference type="PANTHER" id="PTHR19271:SF16">
    <property type="entry name" value="CYTOCHROME B"/>
    <property type="match status" value="1"/>
</dbReference>
<dbReference type="OrthoDB" id="55795at2157"/>
<feature type="transmembrane region" description="Helical" evidence="1">
    <location>
        <begin position="111"/>
        <end position="132"/>
    </location>
</feature>
<organism evidence="3 4">
    <name type="scientific">Candidatus Acidianus copahuensis</name>
    <dbReference type="NCBI Taxonomy" id="1160895"/>
    <lineage>
        <taxon>Archaea</taxon>
        <taxon>Thermoproteota</taxon>
        <taxon>Thermoprotei</taxon>
        <taxon>Sulfolobales</taxon>
        <taxon>Sulfolobaceae</taxon>
        <taxon>Acidianus</taxon>
    </lineage>
</organism>
<keyword evidence="4" id="KW-1185">Reference proteome</keyword>
<dbReference type="InterPro" id="IPR016174">
    <property type="entry name" value="Di-haem_cyt_TM"/>
</dbReference>
<reference evidence="3 4" key="1">
    <citation type="submission" date="2014-03" db="EMBL/GenBank/DDBJ databases">
        <title>Draft genome sequence of the novel thermoacidophilic archaea Acidianus copahuensis ALE1 strain, isolated from Copahue volcanic area in Neuquen Argentina.</title>
        <authorList>
            <person name="Urbieta M.S."/>
            <person name="Rascovan N."/>
            <person name="Castro C."/>
            <person name="Revale S."/>
            <person name="Giaveno M.A."/>
            <person name="Vazquez M.P."/>
            <person name="Donati E.R."/>
        </authorList>
    </citation>
    <scope>NUCLEOTIDE SEQUENCE [LARGE SCALE GENOMIC DNA]</scope>
    <source>
        <strain evidence="3 4">ALE1</strain>
    </source>
</reference>
<dbReference type="PROSITE" id="PS51002">
    <property type="entry name" value="CYTB_NTER"/>
    <property type="match status" value="1"/>
</dbReference>
<evidence type="ECO:0000259" key="2">
    <source>
        <dbReference type="PROSITE" id="PS51002"/>
    </source>
</evidence>
<feature type="transmembrane region" description="Helical" evidence="1">
    <location>
        <begin position="400"/>
        <end position="422"/>
    </location>
</feature>
<dbReference type="AlphaFoldDB" id="A0A031LMB1"/>
<dbReference type="GO" id="GO:0016491">
    <property type="term" value="F:oxidoreductase activity"/>
    <property type="evidence" value="ECO:0007669"/>
    <property type="project" value="InterPro"/>
</dbReference>
<dbReference type="PANTHER" id="PTHR19271">
    <property type="entry name" value="CYTOCHROME B"/>
    <property type="match status" value="1"/>
</dbReference>
<dbReference type="STRING" id="1160895.CM19_11240"/>
<feature type="transmembrane region" description="Helical" evidence="1">
    <location>
        <begin position="76"/>
        <end position="99"/>
    </location>
</feature>
<sequence length="541" mass="59323">MSKKINDWIEERLMLEDLPFFKTPDYMYKVNYWLGALVAGSFMYAVISGLLLLLYYEPSAGYTSTISIIDSIPYGSVVLYSHLYAAYAMIILAYTHMFYNYFHGAYKRPRELLWIIGVILLVLTLSASFMGYSLIGDVLAVSAVDVGAGIVSGLGLGFLNPILFGAYDSGDFTRVLALHIILVALIGLFFVLHFFLAESYGMMPSRKVKPKAPAVYTKEEWSKFNAWWPRNFVYMSSLIFLTWGFILAIPNALAYLSGYPTYLNPFLNPHPAPSPSSPAAMSVTAYPPWFFLFLFKIADFTSSYLIMVLIGAIIPLLWFILVPFIDRSAELDPMKRKVAVGVGLVFLTYFIQTTIWGAIAPAVPAKLSQLVLVFLPPPILIGLGLAFIKPRGTSPKSGTSPMISAAIFSALTLLFIGAFSMFSQYPSVLTAGAVIPLGILFALAGTKKVLNADQPSNSLPSTVTSIDVNKVNTKVKLAEIMIAILLIVSIALVAALWTIPPTGFLSNLFGIDLGIVFIMLGEAISLYHYVVYVAGKQSSTS</sequence>
<evidence type="ECO:0000313" key="3">
    <source>
        <dbReference type="EMBL" id="EZQ02038.1"/>
    </source>
</evidence>
<dbReference type="InterPro" id="IPR053595">
    <property type="entry name" value="Cytochrome_b-type_ET"/>
</dbReference>
<feature type="transmembrane region" description="Helical" evidence="1">
    <location>
        <begin position="232"/>
        <end position="256"/>
    </location>
</feature>
<dbReference type="Proteomes" id="UP000024332">
    <property type="component" value="Unassembled WGS sequence"/>
</dbReference>
<dbReference type="NCBIfam" id="NF041076">
    <property type="entry name" value="cyt_b_SoxC"/>
    <property type="match status" value="1"/>
</dbReference>
<dbReference type="Pfam" id="PF13631">
    <property type="entry name" value="Cytochrom_B_N_2"/>
    <property type="match status" value="1"/>
</dbReference>
<feature type="transmembrane region" description="Helical" evidence="1">
    <location>
        <begin position="138"/>
        <end position="163"/>
    </location>
</feature>
<evidence type="ECO:0000313" key="4">
    <source>
        <dbReference type="Proteomes" id="UP000024332"/>
    </source>
</evidence>
<name>A0A031LMB1_9CREN</name>
<dbReference type="SUPFAM" id="SSF81342">
    <property type="entry name" value="Transmembrane di-heme cytochromes"/>
    <property type="match status" value="1"/>
</dbReference>
<dbReference type="InterPro" id="IPR005797">
    <property type="entry name" value="Cyt_b/b6_N"/>
</dbReference>
<feature type="domain" description="Cytochrome b/b6 N-terminal region profile" evidence="2">
    <location>
        <begin position="5"/>
        <end position="206"/>
    </location>
</feature>
<proteinExistence type="predicted"/>
<dbReference type="GO" id="GO:0009055">
    <property type="term" value="F:electron transfer activity"/>
    <property type="evidence" value="ECO:0007669"/>
    <property type="project" value="InterPro"/>
</dbReference>
<dbReference type="GO" id="GO:0016020">
    <property type="term" value="C:membrane"/>
    <property type="evidence" value="ECO:0007669"/>
    <property type="project" value="InterPro"/>
</dbReference>
<feature type="transmembrane region" description="Helical" evidence="1">
    <location>
        <begin position="511"/>
        <end position="535"/>
    </location>
</feature>
<dbReference type="SUPFAM" id="SSF81648">
    <property type="entry name" value="a domain/subunit of cytochrome bc1 complex (Ubiquinol-cytochrome c reductase)"/>
    <property type="match status" value="1"/>
</dbReference>
<dbReference type="Gene3D" id="1.20.810.10">
    <property type="entry name" value="Cytochrome Bc1 Complex, Chain C"/>
    <property type="match status" value="1"/>
</dbReference>